<gene>
    <name evidence="6" type="ORF">M6B38_401490</name>
</gene>
<keyword evidence="6" id="KW-0418">Kinase</keyword>
<dbReference type="InterPro" id="IPR042197">
    <property type="entry name" value="Apaf_helical"/>
</dbReference>
<dbReference type="PRINTS" id="PR00364">
    <property type="entry name" value="DISEASERSIST"/>
</dbReference>
<evidence type="ECO:0000313" key="6">
    <source>
        <dbReference type="EMBL" id="KAJ6819831.1"/>
    </source>
</evidence>
<feature type="domain" description="NB-ARC" evidence="5">
    <location>
        <begin position="159"/>
        <end position="322"/>
    </location>
</feature>
<dbReference type="InterPro" id="IPR050905">
    <property type="entry name" value="Plant_NBS-LRR"/>
</dbReference>
<dbReference type="GO" id="GO:0006952">
    <property type="term" value="P:defense response"/>
    <property type="evidence" value="ECO:0007669"/>
    <property type="project" value="UniProtKB-KW"/>
</dbReference>
<accession>A0AAX6FV30</accession>
<dbReference type="InterPro" id="IPR032675">
    <property type="entry name" value="LRR_dom_sf"/>
</dbReference>
<proteinExistence type="inferred from homology"/>
<dbReference type="PANTHER" id="PTHR33463:SF218">
    <property type="entry name" value="DISEASE RESISTANCE PROTEIN RPS2-LIKE"/>
    <property type="match status" value="1"/>
</dbReference>
<dbReference type="EMBL" id="JANAVB010025999">
    <property type="protein sequence ID" value="KAJ6819831.1"/>
    <property type="molecule type" value="Genomic_DNA"/>
</dbReference>
<dbReference type="GO" id="GO:0043531">
    <property type="term" value="F:ADP binding"/>
    <property type="evidence" value="ECO:0007669"/>
    <property type="project" value="InterPro"/>
</dbReference>
<comment type="similarity">
    <text evidence="1">Belongs to the disease resistance NB-LRR family.</text>
</comment>
<keyword evidence="3" id="KW-0067">ATP-binding</keyword>
<keyword evidence="6" id="KW-0675">Receptor</keyword>
<dbReference type="InterPro" id="IPR027417">
    <property type="entry name" value="P-loop_NTPase"/>
</dbReference>
<dbReference type="Proteomes" id="UP001140949">
    <property type="component" value="Unassembled WGS sequence"/>
</dbReference>
<dbReference type="Gene3D" id="1.10.8.430">
    <property type="entry name" value="Helical domain of apoptotic protease-activating factors"/>
    <property type="match status" value="1"/>
</dbReference>
<dbReference type="InterPro" id="IPR001611">
    <property type="entry name" value="Leu-rich_rpt"/>
</dbReference>
<evidence type="ECO:0000313" key="7">
    <source>
        <dbReference type="Proteomes" id="UP001140949"/>
    </source>
</evidence>
<dbReference type="GO" id="GO:0016301">
    <property type="term" value="F:kinase activity"/>
    <property type="evidence" value="ECO:0007669"/>
    <property type="project" value="UniProtKB-KW"/>
</dbReference>
<organism evidence="6 7">
    <name type="scientific">Iris pallida</name>
    <name type="common">Sweet iris</name>
    <dbReference type="NCBI Taxonomy" id="29817"/>
    <lineage>
        <taxon>Eukaryota</taxon>
        <taxon>Viridiplantae</taxon>
        <taxon>Streptophyta</taxon>
        <taxon>Embryophyta</taxon>
        <taxon>Tracheophyta</taxon>
        <taxon>Spermatophyta</taxon>
        <taxon>Magnoliopsida</taxon>
        <taxon>Liliopsida</taxon>
        <taxon>Asparagales</taxon>
        <taxon>Iridaceae</taxon>
        <taxon>Iridoideae</taxon>
        <taxon>Irideae</taxon>
        <taxon>Iris</taxon>
    </lineage>
</organism>
<dbReference type="SUPFAM" id="SSF52540">
    <property type="entry name" value="P-loop containing nucleoside triphosphate hydrolases"/>
    <property type="match status" value="1"/>
</dbReference>
<keyword evidence="3" id="KW-0547">Nucleotide-binding</keyword>
<sequence length="863" mass="97878">MEIITGVASSALFKIGKWVYSKAASNINYLLCYDCKVEKLKQLVRELDRKKNDIQPMLDAETRNRRTVNADVSQWLAKLNVVNEDAKRLEEQVKGVRRFMGCCCNCFSSYKIGKEVAEKIDTANELLSTKFTIYSHEPPPPSIESLYPNRDFHESLSTKSSMDHIWEALNNNFFFIIGVYGMGGVGKTTIMKEVAKRAKNEGQYNEVIMVIVSQNQDVKKIQTEIAEQLGFQLTDESEIVRGAKILDRIKGARKILIILDDLWGFLNISTIGIPSADENKECKVVITTRSINVCSFMNCQQRIKVEPLSPKESWDLFKFQVGDVLEKTDHLTKVAVDVAKECGGLPLAIITLGRAMRKKDKISTWNFVLTQLRKSIQTHIEGMEDSVLKCLRRSFDFLRSGELKFYFLLCSLFPEDWEIDIIDFFRYVVGEGILRDVDSMEEAWNLVCELLDELKDCCLLLEGKDSEHFKMHDVVRDAAIWISSDKTYGLYGFANKGLRRWPEIAQVDECQRIYFTGNSFESLPAEQLVFPKLRTLILKETRILSIPDRFFQGMEALLVLDLRSEKVASLPSSFPCLVHLKALFLSRSRGVDFDVTSLSFIGELKNLEILQLEGFEFGSAVPKEFGNLMKLRCLDLLRCTGTIPRNLISRLSRLEQLYLTGVFSNWQVDDEGSSSGGAATFAELASLSCLTTLHVDIENPDVFLQQQGDDDLNFGRWQALTDFKIVVGTTRIRASRFGVPSRSRSKQLEITKSSSNWVSDLVAKTEQLGLRNWSGMECLIGGAEEDETVGHKLFEVKELCLLSMPDMRSLCSGTLLPNDILLRKLSKLVIQDCHKLIDPAHVKKLLLRAMLQVTLFFDVSLRG</sequence>
<keyword evidence="4" id="KW-0175">Coiled coil</keyword>
<evidence type="ECO:0000259" key="5">
    <source>
        <dbReference type="Pfam" id="PF00931"/>
    </source>
</evidence>
<dbReference type="Pfam" id="PF00931">
    <property type="entry name" value="NB-ARC"/>
    <property type="match status" value="1"/>
</dbReference>
<dbReference type="AlphaFoldDB" id="A0AAX6FV30"/>
<feature type="coiled-coil region" evidence="4">
    <location>
        <begin position="33"/>
        <end position="92"/>
    </location>
</feature>
<keyword evidence="7" id="KW-1185">Reference proteome</keyword>
<reference evidence="6" key="2">
    <citation type="submission" date="2023-04" db="EMBL/GenBank/DDBJ databases">
        <authorList>
            <person name="Bruccoleri R.E."/>
            <person name="Oakeley E.J."/>
            <person name="Faust A.-M."/>
            <person name="Dessus-Babus S."/>
            <person name="Altorfer M."/>
            <person name="Burckhardt D."/>
            <person name="Oertli M."/>
            <person name="Naumann U."/>
            <person name="Petersen F."/>
            <person name="Wong J."/>
        </authorList>
    </citation>
    <scope>NUCLEOTIDE SEQUENCE</scope>
    <source>
        <strain evidence="6">GSM-AAB239-AS_SAM_17_03QT</strain>
        <tissue evidence="6">Leaf</tissue>
    </source>
</reference>
<dbReference type="InterPro" id="IPR002182">
    <property type="entry name" value="NB-ARC"/>
</dbReference>
<keyword evidence="2" id="KW-0611">Plant defense</keyword>
<dbReference type="GO" id="GO:0005524">
    <property type="term" value="F:ATP binding"/>
    <property type="evidence" value="ECO:0007669"/>
    <property type="project" value="UniProtKB-KW"/>
</dbReference>
<dbReference type="FunFam" id="3.40.50.300:FF:001091">
    <property type="entry name" value="Probable disease resistance protein At1g61300"/>
    <property type="match status" value="1"/>
</dbReference>
<dbReference type="Gene3D" id="3.80.10.10">
    <property type="entry name" value="Ribonuclease Inhibitor"/>
    <property type="match status" value="1"/>
</dbReference>
<evidence type="ECO:0000256" key="4">
    <source>
        <dbReference type="SAM" id="Coils"/>
    </source>
</evidence>
<protein>
    <submittedName>
        <fullName evidence="6">LRR receptor-like serine/threonine-protein kinase</fullName>
    </submittedName>
</protein>
<dbReference type="Gene3D" id="3.40.50.300">
    <property type="entry name" value="P-loop containing nucleotide triphosphate hydrolases"/>
    <property type="match status" value="1"/>
</dbReference>
<evidence type="ECO:0000256" key="2">
    <source>
        <dbReference type="ARBA" id="ARBA00022821"/>
    </source>
</evidence>
<dbReference type="Pfam" id="PF13855">
    <property type="entry name" value="LRR_8"/>
    <property type="match status" value="1"/>
</dbReference>
<reference evidence="6" key="1">
    <citation type="journal article" date="2023" name="GigaByte">
        <title>Genome assembly of the bearded iris, Iris pallida Lam.</title>
        <authorList>
            <person name="Bruccoleri R.E."/>
            <person name="Oakeley E.J."/>
            <person name="Faust A.M.E."/>
            <person name="Altorfer M."/>
            <person name="Dessus-Babus S."/>
            <person name="Burckhardt D."/>
            <person name="Oertli M."/>
            <person name="Naumann U."/>
            <person name="Petersen F."/>
            <person name="Wong J."/>
        </authorList>
    </citation>
    <scope>NUCLEOTIDE SEQUENCE</scope>
    <source>
        <strain evidence="6">GSM-AAB239-AS_SAM_17_03QT</strain>
    </source>
</reference>
<evidence type="ECO:0000256" key="1">
    <source>
        <dbReference type="ARBA" id="ARBA00008894"/>
    </source>
</evidence>
<comment type="caution">
    <text evidence="6">The sequence shown here is derived from an EMBL/GenBank/DDBJ whole genome shotgun (WGS) entry which is preliminary data.</text>
</comment>
<name>A0AAX6FV30_IRIPA</name>
<dbReference type="SUPFAM" id="SSF52058">
    <property type="entry name" value="L domain-like"/>
    <property type="match status" value="1"/>
</dbReference>
<keyword evidence="6" id="KW-0808">Transferase</keyword>
<dbReference type="PANTHER" id="PTHR33463">
    <property type="entry name" value="NB-ARC DOMAIN-CONTAINING PROTEIN-RELATED"/>
    <property type="match status" value="1"/>
</dbReference>
<evidence type="ECO:0000256" key="3">
    <source>
        <dbReference type="ARBA" id="ARBA00022840"/>
    </source>
</evidence>